<dbReference type="Pfam" id="PF07676">
    <property type="entry name" value="PD40"/>
    <property type="match status" value="2"/>
</dbReference>
<dbReference type="SUPFAM" id="SSF82171">
    <property type="entry name" value="DPP6 N-terminal domain-like"/>
    <property type="match status" value="1"/>
</dbReference>
<proteinExistence type="predicted"/>
<protein>
    <recommendedName>
        <fullName evidence="2">Exo-alpha-sialidase</fullName>
    </recommendedName>
</protein>
<dbReference type="EMBL" id="DSBX01000010">
    <property type="protein sequence ID" value="HDQ98718.1"/>
    <property type="molecule type" value="Genomic_DNA"/>
</dbReference>
<dbReference type="Proteomes" id="UP000885672">
    <property type="component" value="Unassembled WGS sequence"/>
</dbReference>
<comment type="caution">
    <text evidence="1">The sequence shown here is derived from an EMBL/GenBank/DDBJ whole genome shotgun (WGS) entry which is preliminary data.</text>
</comment>
<evidence type="ECO:0008006" key="2">
    <source>
        <dbReference type="Google" id="ProtNLM"/>
    </source>
</evidence>
<dbReference type="PROSITE" id="PS51257">
    <property type="entry name" value="PROKAR_LIPOPROTEIN"/>
    <property type="match status" value="1"/>
</dbReference>
<evidence type="ECO:0000313" key="1">
    <source>
        <dbReference type="EMBL" id="HDQ98718.1"/>
    </source>
</evidence>
<reference evidence="1" key="1">
    <citation type="journal article" date="2020" name="mSystems">
        <title>Genome- and Community-Level Interaction Insights into Carbon Utilization and Element Cycling Functions of Hydrothermarchaeota in Hydrothermal Sediment.</title>
        <authorList>
            <person name="Zhou Z."/>
            <person name="Liu Y."/>
            <person name="Xu W."/>
            <person name="Pan J."/>
            <person name="Luo Z.H."/>
            <person name="Li M."/>
        </authorList>
    </citation>
    <scope>NUCLEOTIDE SEQUENCE [LARGE SCALE GENOMIC DNA]</scope>
    <source>
        <strain evidence="1">SpSt-1182</strain>
    </source>
</reference>
<dbReference type="InterPro" id="IPR011659">
    <property type="entry name" value="WD40"/>
</dbReference>
<name>A0A7V0T4D7_UNCW3</name>
<organism evidence="1">
    <name type="scientific">candidate division WOR-3 bacterium</name>
    <dbReference type="NCBI Taxonomy" id="2052148"/>
    <lineage>
        <taxon>Bacteria</taxon>
        <taxon>Bacteria division WOR-3</taxon>
    </lineage>
</organism>
<dbReference type="AlphaFoldDB" id="A0A7V0T4D7"/>
<accession>A0A7V0T4D7</accession>
<sequence>MPPRSGSLVLLLLVLAACDQPLKLVPREEAIPADAVKMTPESDTWPPILHSDEWEQPVPMPGPVNTAGAEDSPFITPDGEWLFVWFTPDVRVPAEKQLLDGATGIYWSKRVGGSWTEPTRVVLHDDLSLDGAQFVHGDTMWFASARTGNYRELDYYTAVLRGDRWTGVHNAGPQLNRDYAIGEIHISADGRTLYCHREASEGGYGGMDLWSLTRNPEGWAPPQNLGPTINTAAEEGWPFLSEDGNQLWFTRSNYEGQTTPGPSVFRSRKLPNGEWGEPELILSRFAGEPTLDRQGNLYFAHHYFTGTDPIRMIEADIYVCHRKR</sequence>
<gene>
    <name evidence="1" type="ORF">ENN51_00320</name>
</gene>